<protein>
    <submittedName>
        <fullName evidence="1">Uncharacterized protein</fullName>
    </submittedName>
</protein>
<evidence type="ECO:0000313" key="1">
    <source>
        <dbReference type="EMBL" id="GAC05787.1"/>
    </source>
</evidence>
<reference evidence="1 2" key="1">
    <citation type="journal article" date="2014" name="Environ. Microbiol.">
        <title>Comparative genomics of the marine bacterial genus Glaciecola reveals the high degree of genomic diversity and genomic characteristic for cold adaptation.</title>
        <authorList>
            <person name="Qin Q.L."/>
            <person name="Xie B.B."/>
            <person name="Yu Y."/>
            <person name="Shu Y.L."/>
            <person name="Rong J.C."/>
            <person name="Zhang Y.J."/>
            <person name="Zhao D.L."/>
            <person name="Chen X.L."/>
            <person name="Zhang X.Y."/>
            <person name="Chen B."/>
            <person name="Zhou B.C."/>
            <person name="Zhang Y.Z."/>
        </authorList>
    </citation>
    <scope>NUCLEOTIDE SEQUENCE [LARGE SCALE GENOMIC DNA]</scope>
    <source>
        <strain evidence="1 2">NO2</strain>
    </source>
</reference>
<evidence type="ECO:0000313" key="2">
    <source>
        <dbReference type="Proteomes" id="UP000008372"/>
    </source>
</evidence>
<accession>A0ABQ0I952</accession>
<organism evidence="1 2">
    <name type="scientific">Paraglaciecola agarilytica NO2</name>
    <dbReference type="NCBI Taxonomy" id="1125747"/>
    <lineage>
        <taxon>Bacteria</taxon>
        <taxon>Pseudomonadati</taxon>
        <taxon>Pseudomonadota</taxon>
        <taxon>Gammaproteobacteria</taxon>
        <taxon>Alteromonadales</taxon>
        <taxon>Alteromonadaceae</taxon>
        <taxon>Paraglaciecola</taxon>
    </lineage>
</organism>
<proteinExistence type="predicted"/>
<sequence>MLRFKGAQLSAFFMSETLSVNFYQSRYFFANRSYMPLFVYCAHFAFFWCNSTEQNAMNYLTFQFNNLIE</sequence>
<dbReference type="Proteomes" id="UP000008372">
    <property type="component" value="Unassembled WGS sequence"/>
</dbReference>
<comment type="caution">
    <text evidence="1">The sequence shown here is derived from an EMBL/GenBank/DDBJ whole genome shotgun (WGS) entry which is preliminary data.</text>
</comment>
<name>A0ABQ0I952_9ALTE</name>
<gene>
    <name evidence="1" type="ORF">GAGA_2953</name>
</gene>
<dbReference type="EMBL" id="BAEK01000047">
    <property type="protein sequence ID" value="GAC05787.1"/>
    <property type="molecule type" value="Genomic_DNA"/>
</dbReference>
<keyword evidence="2" id="KW-1185">Reference proteome</keyword>